<sequence>MNLWNVKDLPIPPVTTYRVEEKNIDLKKLFKTCETIKQYFEENEFMKAEYLVLSRIVYRMKQKFRSAKDFKALEKVHKALETFFSIQIPKYVRIFMDLMPQQYDHETYLPTKNLLDYILLRFQGLVKLLDRIVETCKIAGFLLDARMKVGHFWKVAFISFSLISRVYILAKYNANCICDFYSTLFPFSSKLQNAKNNWLPKEYVLPNDLKAWMNVDWMDIDDEIKIIDTPTEIPYIIQFFDLIDDDDDDDVEFCDEYVMVNDESDDEETETAKKKNKTKSQVSHSLRNIFDSDEDLGEVIDINDTISMDEENTDIDGGAKKICDDSVIEILDCTSMDRKTQDSSKKIETKNSRVYDTDEDDVVVIDSEDTISMMGKITKGKKKKVKKKKQKITKPSKIINDSKCYNSAEDLGVIAIDDDNEVDEMNDESVIEIVRSPVIKKKKITKKSQKTNKQNNTDEDLEVIDINGSICNDRIIEIVDQSIDGLVENEGKKKKKVPSKLNKIKSKQSLGKPKNEQQKMKQKNIIEDLEVIDKNESICNDSIIEIVDQSIDGLVKDPVKKKKKEKVASKLVNIKGKQSLRKPKNKLQNKKQKNIKKKHSENGNPKKAKKAKQKHNDNESELKLSNATKVKNKRKLSEPASENECIKKIKLELSNSSCNNNMEPREVIKKEKQTQKSNQPKLSCKQPKSELNSSGQKTHSNEADRLFVHHSQNGRNNKKKNRRKKKLVSK</sequence>
<dbReference type="Proteomes" id="UP001153737">
    <property type="component" value="Chromosome 15"/>
</dbReference>
<organism evidence="3 4">
    <name type="scientific">Phaedon cochleariae</name>
    <name type="common">Mustard beetle</name>
    <dbReference type="NCBI Taxonomy" id="80249"/>
    <lineage>
        <taxon>Eukaryota</taxon>
        <taxon>Metazoa</taxon>
        <taxon>Ecdysozoa</taxon>
        <taxon>Arthropoda</taxon>
        <taxon>Hexapoda</taxon>
        <taxon>Insecta</taxon>
        <taxon>Pterygota</taxon>
        <taxon>Neoptera</taxon>
        <taxon>Endopterygota</taxon>
        <taxon>Coleoptera</taxon>
        <taxon>Polyphaga</taxon>
        <taxon>Cucujiformia</taxon>
        <taxon>Chrysomeloidea</taxon>
        <taxon>Chrysomelidae</taxon>
        <taxon>Chrysomelinae</taxon>
        <taxon>Chrysomelini</taxon>
        <taxon>Phaedon</taxon>
    </lineage>
</organism>
<reference evidence="3" key="2">
    <citation type="submission" date="2022-10" db="EMBL/GenBank/DDBJ databases">
        <authorList>
            <consortium name="ENA_rothamsted_submissions"/>
            <consortium name="culmorum"/>
            <person name="King R."/>
        </authorList>
    </citation>
    <scope>NUCLEOTIDE SEQUENCE</scope>
</reference>
<feature type="region of interest" description="Disordered" evidence="1">
    <location>
        <begin position="491"/>
        <end position="521"/>
    </location>
</feature>
<dbReference type="PANTHER" id="PTHR34761">
    <property type="entry name" value="NUCLEOLUS AND NEURAL PROGENITOR PROTEIN"/>
    <property type="match status" value="1"/>
</dbReference>
<proteinExistence type="predicted"/>
<dbReference type="GO" id="GO:0005634">
    <property type="term" value="C:nucleus"/>
    <property type="evidence" value="ECO:0007669"/>
    <property type="project" value="TreeGrafter"/>
</dbReference>
<reference evidence="3" key="1">
    <citation type="submission" date="2022-01" db="EMBL/GenBank/DDBJ databases">
        <authorList>
            <person name="King R."/>
        </authorList>
    </citation>
    <scope>NUCLEOTIDE SEQUENCE</scope>
</reference>
<dbReference type="GO" id="GO:0045747">
    <property type="term" value="P:positive regulation of Notch signaling pathway"/>
    <property type="evidence" value="ECO:0007669"/>
    <property type="project" value="TreeGrafter"/>
</dbReference>
<feature type="compositionally biased region" description="Basic residues" evidence="1">
    <location>
        <begin position="716"/>
        <end position="730"/>
    </location>
</feature>
<dbReference type="AlphaFoldDB" id="A0A9N9SCH8"/>
<name>A0A9N9SCH8_PHACE</name>
<evidence type="ECO:0000313" key="4">
    <source>
        <dbReference type="Proteomes" id="UP001153737"/>
    </source>
</evidence>
<dbReference type="EMBL" id="OU896721">
    <property type="protein sequence ID" value="CAG9817363.1"/>
    <property type="molecule type" value="Genomic_DNA"/>
</dbReference>
<dbReference type="InterPro" id="IPR027951">
    <property type="entry name" value="Nepro_N"/>
</dbReference>
<evidence type="ECO:0000259" key="2">
    <source>
        <dbReference type="Pfam" id="PF14780"/>
    </source>
</evidence>
<feature type="region of interest" description="Disordered" evidence="1">
    <location>
        <begin position="557"/>
        <end position="730"/>
    </location>
</feature>
<evidence type="ECO:0000313" key="3">
    <source>
        <dbReference type="EMBL" id="CAG9817363.1"/>
    </source>
</evidence>
<feature type="compositionally biased region" description="Polar residues" evidence="1">
    <location>
        <begin position="689"/>
        <end position="698"/>
    </location>
</feature>
<dbReference type="OrthoDB" id="9899341at2759"/>
<feature type="compositionally biased region" description="Basic and acidic residues" evidence="1">
    <location>
        <begin position="663"/>
        <end position="674"/>
    </location>
</feature>
<dbReference type="Pfam" id="PF14780">
    <property type="entry name" value="NEPRO_N"/>
    <property type="match status" value="1"/>
</dbReference>
<feature type="compositionally biased region" description="Polar residues" evidence="1">
    <location>
        <begin position="653"/>
        <end position="662"/>
    </location>
</feature>
<dbReference type="PANTHER" id="PTHR34761:SF1">
    <property type="entry name" value="NUCLEOLUS AND NEURAL PROGENITOR PROTEIN"/>
    <property type="match status" value="1"/>
</dbReference>
<feature type="domain" description="Nucleolus and neural progenitor protein-like N-terminal" evidence="2">
    <location>
        <begin position="4"/>
        <end position="185"/>
    </location>
</feature>
<dbReference type="InterPro" id="IPR052835">
    <property type="entry name" value="Nepro"/>
</dbReference>
<gene>
    <name evidence="3" type="ORF">PHAECO_LOCUS4969</name>
</gene>
<accession>A0A9N9SCH8</accession>
<feature type="compositionally biased region" description="Basic residues" evidence="1">
    <location>
        <begin position="578"/>
        <end position="599"/>
    </location>
</feature>
<feature type="compositionally biased region" description="Basic residues" evidence="1">
    <location>
        <begin position="492"/>
        <end position="506"/>
    </location>
</feature>
<evidence type="ECO:0000256" key="1">
    <source>
        <dbReference type="SAM" id="MobiDB-lite"/>
    </source>
</evidence>
<protein>
    <recommendedName>
        <fullName evidence="2">Nucleolus and neural progenitor protein-like N-terminal domain-containing protein</fullName>
    </recommendedName>
</protein>
<keyword evidence="4" id="KW-1185">Reference proteome</keyword>